<dbReference type="EMBL" id="CAJOAY010000823">
    <property type="protein sequence ID" value="CAF3741543.1"/>
    <property type="molecule type" value="Genomic_DNA"/>
</dbReference>
<sequence>MKKIRSVQRYQTEKAIIDALLKISEIIKRTTRTKQHSKNTIGDGDTKQLRKEYDYDEIYNVRTPHSHRSYANQNYNLPSLQRSSNCNQTPIILWNSRSHNKRYDSTVQRQRIHDNNYDREFIYKHRYCDPSSSSSEMHHQKRSSRYHPKRKSSESTKSRRFRCKCQSLHNDNNYNISDCE</sequence>
<proteinExistence type="predicted"/>
<evidence type="ECO:0000313" key="2">
    <source>
        <dbReference type="EMBL" id="CAF1394955.1"/>
    </source>
</evidence>
<evidence type="ECO:0000313" key="5">
    <source>
        <dbReference type="EMBL" id="CAF4171812.1"/>
    </source>
</evidence>
<dbReference type="EMBL" id="CAJOAZ010007836">
    <property type="protein sequence ID" value="CAF4171812.1"/>
    <property type="molecule type" value="Genomic_DNA"/>
</dbReference>
<organism evidence="3 6">
    <name type="scientific">Adineta steineri</name>
    <dbReference type="NCBI Taxonomy" id="433720"/>
    <lineage>
        <taxon>Eukaryota</taxon>
        <taxon>Metazoa</taxon>
        <taxon>Spiralia</taxon>
        <taxon>Gnathifera</taxon>
        <taxon>Rotifera</taxon>
        <taxon>Eurotatoria</taxon>
        <taxon>Bdelloidea</taxon>
        <taxon>Adinetida</taxon>
        <taxon>Adinetidae</taxon>
        <taxon>Adineta</taxon>
    </lineage>
</organism>
<dbReference type="Proteomes" id="UP000663844">
    <property type="component" value="Unassembled WGS sequence"/>
</dbReference>
<evidence type="ECO:0000313" key="3">
    <source>
        <dbReference type="EMBL" id="CAF1443246.1"/>
    </source>
</evidence>
<dbReference type="Proteomes" id="UP000663891">
    <property type="component" value="Unassembled WGS sequence"/>
</dbReference>
<evidence type="ECO:0000313" key="6">
    <source>
        <dbReference type="Proteomes" id="UP000663891"/>
    </source>
</evidence>
<dbReference type="EMBL" id="CAJNOG010000997">
    <property type="protein sequence ID" value="CAF1394955.1"/>
    <property type="molecule type" value="Genomic_DNA"/>
</dbReference>
<dbReference type="AlphaFoldDB" id="A0A815P2G7"/>
<evidence type="ECO:0000256" key="1">
    <source>
        <dbReference type="SAM" id="MobiDB-lite"/>
    </source>
</evidence>
<comment type="caution">
    <text evidence="3">The sequence shown here is derived from an EMBL/GenBank/DDBJ whole genome shotgun (WGS) entry which is preliminary data.</text>
</comment>
<accession>A0A815P2G7</accession>
<feature type="region of interest" description="Disordered" evidence="1">
    <location>
        <begin position="129"/>
        <end position="158"/>
    </location>
</feature>
<dbReference type="EMBL" id="CAJNON010001232">
    <property type="protein sequence ID" value="CAF1443246.1"/>
    <property type="molecule type" value="Genomic_DNA"/>
</dbReference>
<gene>
    <name evidence="2" type="ORF">JYZ213_LOCUS37426</name>
    <name evidence="4" type="ORF">OKA104_LOCUS15131</name>
    <name evidence="5" type="ORF">OXD698_LOCUS39214</name>
    <name evidence="3" type="ORF">VCS650_LOCUS39019</name>
</gene>
<dbReference type="OrthoDB" id="10027281at2759"/>
<protein>
    <submittedName>
        <fullName evidence="3">Uncharacterized protein</fullName>
    </submittedName>
</protein>
<feature type="compositionally biased region" description="Basic residues" evidence="1">
    <location>
        <begin position="139"/>
        <end position="150"/>
    </location>
</feature>
<reference evidence="3" key="1">
    <citation type="submission" date="2021-02" db="EMBL/GenBank/DDBJ databases">
        <authorList>
            <person name="Nowell W R."/>
        </authorList>
    </citation>
    <scope>NUCLEOTIDE SEQUENCE</scope>
</reference>
<evidence type="ECO:0000313" key="4">
    <source>
        <dbReference type="EMBL" id="CAF3741543.1"/>
    </source>
</evidence>
<name>A0A815P2G7_9BILA</name>
<dbReference type="Proteomes" id="UP000663881">
    <property type="component" value="Unassembled WGS sequence"/>
</dbReference>
<dbReference type="Proteomes" id="UP000663845">
    <property type="component" value="Unassembled WGS sequence"/>
</dbReference>